<dbReference type="Pfam" id="PF07732">
    <property type="entry name" value="Cu-oxidase_3"/>
    <property type="match status" value="1"/>
</dbReference>
<protein>
    <recommendedName>
        <fullName evidence="8">Multicopper oxidase family protein</fullName>
    </recommendedName>
</protein>
<keyword evidence="2" id="KW-0560">Oxidoreductase</keyword>
<accession>A0ABQ3XV20</accession>
<evidence type="ECO:0000259" key="5">
    <source>
        <dbReference type="Pfam" id="PF07732"/>
    </source>
</evidence>
<name>A0ABQ3XV20_9ACTN</name>
<gene>
    <name evidence="6" type="ORF">Ade02nite_02270</name>
</gene>
<evidence type="ECO:0000313" key="6">
    <source>
        <dbReference type="EMBL" id="GID71586.1"/>
    </source>
</evidence>
<dbReference type="InterPro" id="IPR008972">
    <property type="entry name" value="Cupredoxin"/>
</dbReference>
<evidence type="ECO:0000259" key="4">
    <source>
        <dbReference type="Pfam" id="PF07731"/>
    </source>
</evidence>
<keyword evidence="3" id="KW-0186">Copper</keyword>
<feature type="domain" description="Plastocyanin-like" evidence="5">
    <location>
        <begin position="66"/>
        <end position="175"/>
    </location>
</feature>
<dbReference type="SUPFAM" id="SSF49503">
    <property type="entry name" value="Cupredoxins"/>
    <property type="match status" value="3"/>
</dbReference>
<dbReference type="Proteomes" id="UP000609879">
    <property type="component" value="Unassembled WGS sequence"/>
</dbReference>
<feature type="domain" description="Plastocyanin-like" evidence="4">
    <location>
        <begin position="347"/>
        <end position="449"/>
    </location>
</feature>
<evidence type="ECO:0000256" key="3">
    <source>
        <dbReference type="ARBA" id="ARBA00023008"/>
    </source>
</evidence>
<dbReference type="PROSITE" id="PS00080">
    <property type="entry name" value="MULTICOPPER_OXIDASE2"/>
    <property type="match status" value="1"/>
</dbReference>
<proteinExistence type="predicted"/>
<dbReference type="Pfam" id="PF07731">
    <property type="entry name" value="Cu-oxidase_2"/>
    <property type="match status" value="1"/>
</dbReference>
<organism evidence="6 7">
    <name type="scientific">Paractinoplanes deccanensis</name>
    <dbReference type="NCBI Taxonomy" id="113561"/>
    <lineage>
        <taxon>Bacteria</taxon>
        <taxon>Bacillati</taxon>
        <taxon>Actinomycetota</taxon>
        <taxon>Actinomycetes</taxon>
        <taxon>Micromonosporales</taxon>
        <taxon>Micromonosporaceae</taxon>
        <taxon>Paractinoplanes</taxon>
    </lineage>
</organism>
<dbReference type="InterPro" id="IPR045087">
    <property type="entry name" value="Cu-oxidase_fam"/>
</dbReference>
<dbReference type="Gene3D" id="2.60.40.420">
    <property type="entry name" value="Cupredoxins - blue copper proteins"/>
    <property type="match status" value="3"/>
</dbReference>
<evidence type="ECO:0000313" key="7">
    <source>
        <dbReference type="Proteomes" id="UP000609879"/>
    </source>
</evidence>
<evidence type="ECO:0000256" key="2">
    <source>
        <dbReference type="ARBA" id="ARBA00023002"/>
    </source>
</evidence>
<dbReference type="InterPro" id="IPR011707">
    <property type="entry name" value="Cu-oxidase-like_N"/>
</dbReference>
<dbReference type="PANTHER" id="PTHR11709:SF394">
    <property type="entry name" value="FI03373P-RELATED"/>
    <property type="match status" value="1"/>
</dbReference>
<keyword evidence="7" id="KW-1185">Reference proteome</keyword>
<evidence type="ECO:0000256" key="1">
    <source>
        <dbReference type="ARBA" id="ARBA00022723"/>
    </source>
</evidence>
<dbReference type="PANTHER" id="PTHR11709">
    <property type="entry name" value="MULTI-COPPER OXIDASE"/>
    <property type="match status" value="1"/>
</dbReference>
<evidence type="ECO:0008006" key="8">
    <source>
        <dbReference type="Google" id="ProtNLM"/>
    </source>
</evidence>
<dbReference type="InterPro" id="IPR002355">
    <property type="entry name" value="Cu_oxidase_Cu_BS"/>
</dbReference>
<dbReference type="InterPro" id="IPR011706">
    <property type="entry name" value="Cu-oxidase_C"/>
</dbReference>
<dbReference type="CDD" id="cd04202">
    <property type="entry name" value="CuRO_D2_2dMcoN_like"/>
    <property type="match status" value="1"/>
</dbReference>
<comment type="caution">
    <text evidence="6">The sequence shown here is derived from an EMBL/GenBank/DDBJ whole genome shotgun (WGS) entry which is preliminary data.</text>
</comment>
<keyword evidence="1" id="KW-0479">Metal-binding</keyword>
<sequence>MACLGAAAILGPLGWHAYASRLPSAYAVTDMGYEDHGGHDMAMPTAGTRSVTTLIADPDRPADVRVTLTARKEKDRYTLNGQTPGPAIHATVGQLVQVRLVNENVPDGITLHWHGVDVPNAEDGVAGVTQDAVGAGREHTYRFVADQAGTFWYHSHQISAEQVRQGLLGALVVATAAPVAGVTDVVALTHNYDGTATVNGRPGETHVDAPPARRFRLRVVNTDNGEVSVRVAGAPFRLIAIDGTDVSGPALVANVSVPVTAGGRADLDVTTPADGSAVRVSLSGAASLVLGPAGAPAPPPARPATRLDPLTYGSNRPLGFDPARPDRQFRYDIGRRPGFLDGRPGLFWTVNGHLYPDVPMFMVTEGDVVRMRIANHSGESHPMHLHGHHAVVLSRNGVPATGSPWWVDSLEVADGDTYDIAFVADNPGLWMDHCHNLPHAAEGLVAHLMYEGVTTPFSVGGTAGNEPE</sequence>
<dbReference type="EMBL" id="BOMI01000003">
    <property type="protein sequence ID" value="GID71586.1"/>
    <property type="molecule type" value="Genomic_DNA"/>
</dbReference>
<reference evidence="6 7" key="1">
    <citation type="submission" date="2021-01" db="EMBL/GenBank/DDBJ databases">
        <title>Whole genome shotgun sequence of Actinoplanes deccanensis NBRC 13994.</title>
        <authorList>
            <person name="Komaki H."/>
            <person name="Tamura T."/>
        </authorList>
    </citation>
    <scope>NUCLEOTIDE SEQUENCE [LARGE SCALE GENOMIC DNA]</scope>
    <source>
        <strain evidence="6 7">NBRC 13994</strain>
    </source>
</reference>